<comment type="caution">
    <text evidence="1">The sequence shown here is derived from an EMBL/GenBank/DDBJ whole genome shotgun (WGS) entry which is preliminary data.</text>
</comment>
<dbReference type="Proteomes" id="UP001165960">
    <property type="component" value="Unassembled WGS sequence"/>
</dbReference>
<reference evidence="1" key="1">
    <citation type="submission" date="2022-04" db="EMBL/GenBank/DDBJ databases">
        <title>Genome of the entomopathogenic fungus Entomophthora muscae.</title>
        <authorList>
            <person name="Elya C."/>
            <person name="Lovett B.R."/>
            <person name="Lee E."/>
            <person name="Macias A.M."/>
            <person name="Hajek A.E."/>
            <person name="De Bivort B.L."/>
            <person name="Kasson M.T."/>
            <person name="De Fine Licht H.H."/>
            <person name="Stajich J.E."/>
        </authorList>
    </citation>
    <scope>NUCLEOTIDE SEQUENCE</scope>
    <source>
        <strain evidence="1">Berkeley</strain>
    </source>
</reference>
<keyword evidence="2" id="KW-1185">Reference proteome</keyword>
<proteinExistence type="predicted"/>
<sequence>MSFLLDCCLPQFQVLNPHWFSCNKWLVQLNYSGDVVNSSSGTKHCHFYSPEQAQTGSAALKTLSQDPCPASALSANLNPEKIEEAKTHVIFHLNFGQVDHQETSPSRDQPANSAQALYCPPGTPFGPVNFTKYPPNSDYAEYNLETIFIADLLARTRENE</sequence>
<dbReference type="EMBL" id="QTSX02006406">
    <property type="protein sequence ID" value="KAJ9055238.1"/>
    <property type="molecule type" value="Genomic_DNA"/>
</dbReference>
<evidence type="ECO:0000313" key="1">
    <source>
        <dbReference type="EMBL" id="KAJ9055238.1"/>
    </source>
</evidence>
<protein>
    <submittedName>
        <fullName evidence="1">Uncharacterized protein</fullName>
    </submittedName>
</protein>
<organism evidence="1 2">
    <name type="scientific">Entomophthora muscae</name>
    <dbReference type="NCBI Taxonomy" id="34485"/>
    <lineage>
        <taxon>Eukaryota</taxon>
        <taxon>Fungi</taxon>
        <taxon>Fungi incertae sedis</taxon>
        <taxon>Zoopagomycota</taxon>
        <taxon>Entomophthoromycotina</taxon>
        <taxon>Entomophthoromycetes</taxon>
        <taxon>Entomophthorales</taxon>
        <taxon>Entomophthoraceae</taxon>
        <taxon>Entomophthora</taxon>
    </lineage>
</organism>
<evidence type="ECO:0000313" key="2">
    <source>
        <dbReference type="Proteomes" id="UP001165960"/>
    </source>
</evidence>
<gene>
    <name evidence="1" type="ORF">DSO57_1005938</name>
</gene>
<accession>A0ACC2RZ00</accession>
<name>A0ACC2RZ00_9FUNG</name>